<name>A0A9D4H2U2_DREPO</name>
<proteinExistence type="predicted"/>
<dbReference type="EMBL" id="JAIWYP010000005">
    <property type="protein sequence ID" value="KAH3827588.1"/>
    <property type="molecule type" value="Genomic_DNA"/>
</dbReference>
<comment type="caution">
    <text evidence="1">The sequence shown here is derived from an EMBL/GenBank/DDBJ whole genome shotgun (WGS) entry which is preliminary data.</text>
</comment>
<sequence length="116" mass="13175">MASSVFTRNVNARLNTIFQLVGDINKTNAKHLTSRVFTGKSAPRPLLHDDWAKMWLPECSQAILLYKYKGNAPLPWQPCFQRTKIIFELNSHSCPPTGGHVFSPIWTIFESSEKSI</sequence>
<accession>A0A9D4H2U2</accession>
<reference evidence="1" key="1">
    <citation type="journal article" date="2019" name="bioRxiv">
        <title>The Genome of the Zebra Mussel, Dreissena polymorpha: A Resource for Invasive Species Research.</title>
        <authorList>
            <person name="McCartney M.A."/>
            <person name="Auch B."/>
            <person name="Kono T."/>
            <person name="Mallez S."/>
            <person name="Zhang Y."/>
            <person name="Obille A."/>
            <person name="Becker A."/>
            <person name="Abrahante J.E."/>
            <person name="Garbe J."/>
            <person name="Badalamenti J.P."/>
            <person name="Herman A."/>
            <person name="Mangelson H."/>
            <person name="Liachko I."/>
            <person name="Sullivan S."/>
            <person name="Sone E.D."/>
            <person name="Koren S."/>
            <person name="Silverstein K.A.T."/>
            <person name="Beckman K.B."/>
            <person name="Gohl D.M."/>
        </authorList>
    </citation>
    <scope>NUCLEOTIDE SEQUENCE</scope>
    <source>
        <strain evidence="1">Duluth1</strain>
        <tissue evidence="1">Whole animal</tissue>
    </source>
</reference>
<keyword evidence="2" id="KW-1185">Reference proteome</keyword>
<organism evidence="1 2">
    <name type="scientific">Dreissena polymorpha</name>
    <name type="common">Zebra mussel</name>
    <name type="synonym">Mytilus polymorpha</name>
    <dbReference type="NCBI Taxonomy" id="45954"/>
    <lineage>
        <taxon>Eukaryota</taxon>
        <taxon>Metazoa</taxon>
        <taxon>Spiralia</taxon>
        <taxon>Lophotrochozoa</taxon>
        <taxon>Mollusca</taxon>
        <taxon>Bivalvia</taxon>
        <taxon>Autobranchia</taxon>
        <taxon>Heteroconchia</taxon>
        <taxon>Euheterodonta</taxon>
        <taxon>Imparidentia</taxon>
        <taxon>Neoheterodontei</taxon>
        <taxon>Myida</taxon>
        <taxon>Dreissenoidea</taxon>
        <taxon>Dreissenidae</taxon>
        <taxon>Dreissena</taxon>
    </lineage>
</organism>
<evidence type="ECO:0000313" key="2">
    <source>
        <dbReference type="Proteomes" id="UP000828390"/>
    </source>
</evidence>
<reference evidence="1" key="2">
    <citation type="submission" date="2020-11" db="EMBL/GenBank/DDBJ databases">
        <authorList>
            <person name="McCartney M.A."/>
            <person name="Auch B."/>
            <person name="Kono T."/>
            <person name="Mallez S."/>
            <person name="Becker A."/>
            <person name="Gohl D.M."/>
            <person name="Silverstein K.A.T."/>
            <person name="Koren S."/>
            <person name="Bechman K.B."/>
            <person name="Herman A."/>
            <person name="Abrahante J.E."/>
            <person name="Garbe J."/>
        </authorList>
    </citation>
    <scope>NUCLEOTIDE SEQUENCE</scope>
    <source>
        <strain evidence="1">Duluth1</strain>
        <tissue evidence="1">Whole animal</tissue>
    </source>
</reference>
<dbReference type="Proteomes" id="UP000828390">
    <property type="component" value="Unassembled WGS sequence"/>
</dbReference>
<protein>
    <submittedName>
        <fullName evidence="1">Uncharacterized protein</fullName>
    </submittedName>
</protein>
<evidence type="ECO:0000313" key="1">
    <source>
        <dbReference type="EMBL" id="KAH3827588.1"/>
    </source>
</evidence>
<gene>
    <name evidence="1" type="ORF">DPMN_129525</name>
</gene>
<dbReference type="AlphaFoldDB" id="A0A9D4H2U2"/>